<dbReference type="InterPro" id="IPR000276">
    <property type="entry name" value="GPCR_Rhodpsn"/>
</dbReference>
<dbReference type="SUPFAM" id="SSF81321">
    <property type="entry name" value="Family A G protein-coupled receptor-like"/>
    <property type="match status" value="1"/>
</dbReference>
<evidence type="ECO:0000256" key="2">
    <source>
        <dbReference type="ARBA" id="ARBA00010663"/>
    </source>
</evidence>
<dbReference type="Gene3D" id="1.20.1070.10">
    <property type="entry name" value="Rhodopsin 7-helix transmembrane proteins"/>
    <property type="match status" value="1"/>
</dbReference>
<feature type="transmembrane region" description="Helical" evidence="10">
    <location>
        <begin position="187"/>
        <end position="208"/>
    </location>
</feature>
<dbReference type="GO" id="GO:0016020">
    <property type="term" value="C:membrane"/>
    <property type="evidence" value="ECO:0007669"/>
    <property type="project" value="UniProtKB-SubCell"/>
</dbReference>
<dbReference type="eggNOG" id="KOG3656">
    <property type="taxonomic scope" value="Eukaryota"/>
</dbReference>
<evidence type="ECO:0000256" key="4">
    <source>
        <dbReference type="ARBA" id="ARBA00022989"/>
    </source>
</evidence>
<dbReference type="PROSITE" id="PS00237">
    <property type="entry name" value="G_PROTEIN_RECEP_F1_1"/>
    <property type="match status" value="1"/>
</dbReference>
<keyword evidence="6 10" id="KW-0472">Membrane</keyword>
<dbReference type="FunCoup" id="B4JYG2">
    <property type="interactions" value="114"/>
</dbReference>
<dbReference type="PANTHER" id="PTHR24235:SF30">
    <property type="entry name" value="NEUROPEPTIDE F RECEPTOR"/>
    <property type="match status" value="1"/>
</dbReference>
<dbReference type="InParanoid" id="B4JYG2"/>
<dbReference type="PROSITE" id="PS50262">
    <property type="entry name" value="G_PROTEIN_RECEP_F1_2"/>
    <property type="match status" value="1"/>
</dbReference>
<dbReference type="PANTHER" id="PTHR24235">
    <property type="entry name" value="NEUROPEPTIDE Y RECEPTOR"/>
    <property type="match status" value="1"/>
</dbReference>
<dbReference type="OMA" id="RMKRTNR"/>
<dbReference type="FunFam" id="1.20.1070.10:FF:000373">
    <property type="entry name" value="Neuropeptide F receptor"/>
    <property type="match status" value="1"/>
</dbReference>
<dbReference type="Proteomes" id="UP000001070">
    <property type="component" value="Unassembled WGS sequence"/>
</dbReference>
<keyword evidence="7 9" id="KW-0675">Receptor</keyword>
<keyword evidence="3 9" id="KW-0812">Transmembrane</keyword>
<dbReference type="EMBL" id="CH916377">
    <property type="protein sequence ID" value="EDV90724.1"/>
    <property type="molecule type" value="Genomic_DNA"/>
</dbReference>
<keyword evidence="5 9" id="KW-0297">G-protein coupled receptor</keyword>
<dbReference type="OrthoDB" id="9046662at2759"/>
<dbReference type="InterPro" id="IPR000611">
    <property type="entry name" value="NPY_rcpt"/>
</dbReference>
<name>B4JYG2_DROGR</name>
<keyword evidence="13" id="KW-1185">Reference proteome</keyword>
<dbReference type="InterPro" id="IPR017452">
    <property type="entry name" value="GPCR_Rhodpsn_7TM"/>
</dbReference>
<accession>B4JYG2</accession>
<reference evidence="12 13" key="1">
    <citation type="journal article" date="2007" name="Nature">
        <title>Evolution of genes and genomes on the Drosophila phylogeny.</title>
        <authorList>
            <consortium name="Drosophila 12 Genomes Consortium"/>
            <person name="Clark A.G."/>
            <person name="Eisen M.B."/>
            <person name="Smith D.R."/>
            <person name="Bergman C.M."/>
            <person name="Oliver B."/>
            <person name="Markow T.A."/>
            <person name="Kaufman T.C."/>
            <person name="Kellis M."/>
            <person name="Gelbart W."/>
            <person name="Iyer V.N."/>
            <person name="Pollard D.A."/>
            <person name="Sackton T.B."/>
            <person name="Larracuente A.M."/>
            <person name="Singh N.D."/>
            <person name="Abad J.P."/>
            <person name="Abt D.N."/>
            <person name="Adryan B."/>
            <person name="Aguade M."/>
            <person name="Akashi H."/>
            <person name="Anderson W.W."/>
            <person name="Aquadro C.F."/>
            <person name="Ardell D.H."/>
            <person name="Arguello R."/>
            <person name="Artieri C.G."/>
            <person name="Barbash D.A."/>
            <person name="Barker D."/>
            <person name="Barsanti P."/>
            <person name="Batterham P."/>
            <person name="Batzoglou S."/>
            <person name="Begun D."/>
            <person name="Bhutkar A."/>
            <person name="Blanco E."/>
            <person name="Bosak S.A."/>
            <person name="Bradley R.K."/>
            <person name="Brand A.D."/>
            <person name="Brent M.R."/>
            <person name="Brooks A.N."/>
            <person name="Brown R.H."/>
            <person name="Butlin R.K."/>
            <person name="Caggese C."/>
            <person name="Calvi B.R."/>
            <person name="Bernardo de Carvalho A."/>
            <person name="Caspi A."/>
            <person name="Castrezana S."/>
            <person name="Celniker S.E."/>
            <person name="Chang J.L."/>
            <person name="Chapple C."/>
            <person name="Chatterji S."/>
            <person name="Chinwalla A."/>
            <person name="Civetta A."/>
            <person name="Clifton S.W."/>
            <person name="Comeron J.M."/>
            <person name="Costello J.C."/>
            <person name="Coyne J.A."/>
            <person name="Daub J."/>
            <person name="David R.G."/>
            <person name="Delcher A.L."/>
            <person name="Delehaunty K."/>
            <person name="Do C.B."/>
            <person name="Ebling H."/>
            <person name="Edwards K."/>
            <person name="Eickbush T."/>
            <person name="Evans J.D."/>
            <person name="Filipski A."/>
            <person name="Findeiss S."/>
            <person name="Freyhult E."/>
            <person name="Fulton L."/>
            <person name="Fulton R."/>
            <person name="Garcia A.C."/>
            <person name="Gardiner A."/>
            <person name="Garfield D.A."/>
            <person name="Garvin B.E."/>
            <person name="Gibson G."/>
            <person name="Gilbert D."/>
            <person name="Gnerre S."/>
            <person name="Godfrey J."/>
            <person name="Good R."/>
            <person name="Gotea V."/>
            <person name="Gravely B."/>
            <person name="Greenberg A.J."/>
            <person name="Griffiths-Jones S."/>
            <person name="Gross S."/>
            <person name="Guigo R."/>
            <person name="Gustafson E.A."/>
            <person name="Haerty W."/>
            <person name="Hahn M.W."/>
            <person name="Halligan D.L."/>
            <person name="Halpern A.L."/>
            <person name="Halter G.M."/>
            <person name="Han M.V."/>
            <person name="Heger A."/>
            <person name="Hillier L."/>
            <person name="Hinrichs A.S."/>
            <person name="Holmes I."/>
            <person name="Hoskins R.A."/>
            <person name="Hubisz M.J."/>
            <person name="Hultmark D."/>
            <person name="Huntley M.A."/>
            <person name="Jaffe D.B."/>
            <person name="Jagadeeshan S."/>
            <person name="Jeck W.R."/>
            <person name="Johnson J."/>
            <person name="Jones C.D."/>
            <person name="Jordan W.C."/>
            <person name="Karpen G.H."/>
            <person name="Kataoka E."/>
            <person name="Keightley P.D."/>
            <person name="Kheradpour P."/>
            <person name="Kirkness E.F."/>
            <person name="Koerich L.B."/>
            <person name="Kristiansen K."/>
            <person name="Kudrna D."/>
            <person name="Kulathinal R.J."/>
            <person name="Kumar S."/>
            <person name="Kwok R."/>
            <person name="Lander E."/>
            <person name="Langley C.H."/>
            <person name="Lapoint R."/>
            <person name="Lazzaro B.P."/>
            <person name="Lee S.J."/>
            <person name="Levesque L."/>
            <person name="Li R."/>
            <person name="Lin C.F."/>
            <person name="Lin M.F."/>
            <person name="Lindblad-Toh K."/>
            <person name="Llopart A."/>
            <person name="Long M."/>
            <person name="Low L."/>
            <person name="Lozovsky E."/>
            <person name="Lu J."/>
            <person name="Luo M."/>
            <person name="Machado C.A."/>
            <person name="Makalowski W."/>
            <person name="Marzo M."/>
            <person name="Matsuda M."/>
            <person name="Matzkin L."/>
            <person name="McAllister B."/>
            <person name="McBride C.S."/>
            <person name="McKernan B."/>
            <person name="McKernan K."/>
            <person name="Mendez-Lago M."/>
            <person name="Minx P."/>
            <person name="Mollenhauer M.U."/>
            <person name="Montooth K."/>
            <person name="Mount S.M."/>
            <person name="Mu X."/>
            <person name="Myers E."/>
            <person name="Negre B."/>
            <person name="Newfeld S."/>
            <person name="Nielsen R."/>
            <person name="Noor M.A."/>
            <person name="O'Grady P."/>
            <person name="Pachter L."/>
            <person name="Papaceit M."/>
            <person name="Parisi M.J."/>
            <person name="Parisi M."/>
            <person name="Parts L."/>
            <person name="Pedersen J.S."/>
            <person name="Pesole G."/>
            <person name="Phillippy A.M."/>
            <person name="Ponting C.P."/>
            <person name="Pop M."/>
            <person name="Porcelli D."/>
            <person name="Powell J.R."/>
            <person name="Prohaska S."/>
            <person name="Pruitt K."/>
            <person name="Puig M."/>
            <person name="Quesneville H."/>
            <person name="Ram K.R."/>
            <person name="Rand D."/>
            <person name="Rasmussen M.D."/>
            <person name="Reed L.K."/>
            <person name="Reenan R."/>
            <person name="Reily A."/>
            <person name="Remington K.A."/>
            <person name="Rieger T.T."/>
            <person name="Ritchie M.G."/>
            <person name="Robin C."/>
            <person name="Rogers Y.H."/>
            <person name="Rohde C."/>
            <person name="Rozas J."/>
            <person name="Rubenfield M.J."/>
            <person name="Ruiz A."/>
            <person name="Russo S."/>
            <person name="Salzberg S.L."/>
            <person name="Sanchez-Gracia A."/>
            <person name="Saranga D.J."/>
            <person name="Sato H."/>
            <person name="Schaeffer S.W."/>
            <person name="Schatz M.C."/>
            <person name="Schlenke T."/>
            <person name="Schwartz R."/>
            <person name="Segarra C."/>
            <person name="Singh R.S."/>
            <person name="Sirot L."/>
            <person name="Sirota M."/>
            <person name="Sisneros N.B."/>
            <person name="Smith C.D."/>
            <person name="Smith T.F."/>
            <person name="Spieth J."/>
            <person name="Stage D.E."/>
            <person name="Stark A."/>
            <person name="Stephan W."/>
            <person name="Strausberg R.L."/>
            <person name="Strempel S."/>
            <person name="Sturgill D."/>
            <person name="Sutton G."/>
            <person name="Sutton G.G."/>
            <person name="Tao W."/>
            <person name="Teichmann S."/>
            <person name="Tobari Y.N."/>
            <person name="Tomimura Y."/>
            <person name="Tsolas J.M."/>
            <person name="Valente V.L."/>
            <person name="Venter E."/>
            <person name="Venter J.C."/>
            <person name="Vicario S."/>
            <person name="Vieira F.G."/>
            <person name="Vilella A.J."/>
            <person name="Villasante A."/>
            <person name="Walenz B."/>
            <person name="Wang J."/>
            <person name="Wasserman M."/>
            <person name="Watts T."/>
            <person name="Wilson D."/>
            <person name="Wilson R.K."/>
            <person name="Wing R.A."/>
            <person name="Wolfner M.F."/>
            <person name="Wong A."/>
            <person name="Wong G.K."/>
            <person name="Wu C.I."/>
            <person name="Wu G."/>
            <person name="Yamamoto D."/>
            <person name="Yang H.P."/>
            <person name="Yang S.P."/>
            <person name="Yorke J.A."/>
            <person name="Yoshida K."/>
            <person name="Zdobnov E."/>
            <person name="Zhang P."/>
            <person name="Zhang Y."/>
            <person name="Zimin A.V."/>
            <person name="Baldwin J."/>
            <person name="Abdouelleil A."/>
            <person name="Abdulkadir J."/>
            <person name="Abebe A."/>
            <person name="Abera B."/>
            <person name="Abreu J."/>
            <person name="Acer S.C."/>
            <person name="Aftuck L."/>
            <person name="Alexander A."/>
            <person name="An P."/>
            <person name="Anderson E."/>
            <person name="Anderson S."/>
            <person name="Arachi H."/>
            <person name="Azer M."/>
            <person name="Bachantsang P."/>
            <person name="Barry A."/>
            <person name="Bayul T."/>
            <person name="Berlin A."/>
            <person name="Bessette D."/>
            <person name="Bloom T."/>
            <person name="Blye J."/>
            <person name="Boguslavskiy L."/>
            <person name="Bonnet C."/>
            <person name="Boukhgalter B."/>
            <person name="Bourzgui I."/>
            <person name="Brown A."/>
            <person name="Cahill P."/>
            <person name="Channer S."/>
            <person name="Cheshatsang Y."/>
            <person name="Chuda L."/>
            <person name="Citroen M."/>
            <person name="Collymore A."/>
            <person name="Cooke P."/>
            <person name="Costello M."/>
            <person name="D'Aco K."/>
            <person name="Daza R."/>
            <person name="De Haan G."/>
            <person name="DeGray S."/>
            <person name="DeMaso C."/>
            <person name="Dhargay N."/>
            <person name="Dooley K."/>
            <person name="Dooley E."/>
            <person name="Doricent M."/>
            <person name="Dorje P."/>
            <person name="Dorjee K."/>
            <person name="Dupes A."/>
            <person name="Elong R."/>
            <person name="Falk J."/>
            <person name="Farina A."/>
            <person name="Faro S."/>
            <person name="Ferguson D."/>
            <person name="Fisher S."/>
            <person name="Foley C.D."/>
            <person name="Franke A."/>
            <person name="Friedrich D."/>
            <person name="Gadbois L."/>
            <person name="Gearin G."/>
            <person name="Gearin C.R."/>
            <person name="Giannoukos G."/>
            <person name="Goode T."/>
            <person name="Graham J."/>
            <person name="Grandbois E."/>
            <person name="Grewal S."/>
            <person name="Gyaltsen K."/>
            <person name="Hafez N."/>
            <person name="Hagos B."/>
            <person name="Hall J."/>
            <person name="Henson C."/>
            <person name="Hollinger A."/>
            <person name="Honan T."/>
            <person name="Huard M.D."/>
            <person name="Hughes L."/>
            <person name="Hurhula B."/>
            <person name="Husby M.E."/>
            <person name="Kamat A."/>
            <person name="Kanga B."/>
            <person name="Kashin S."/>
            <person name="Khazanovich D."/>
            <person name="Kisner P."/>
            <person name="Lance K."/>
            <person name="Lara M."/>
            <person name="Lee W."/>
            <person name="Lennon N."/>
            <person name="Letendre F."/>
            <person name="LeVine R."/>
            <person name="Lipovsky A."/>
            <person name="Liu X."/>
            <person name="Liu J."/>
            <person name="Liu S."/>
            <person name="Lokyitsang T."/>
            <person name="Lokyitsang Y."/>
            <person name="Lubonja R."/>
            <person name="Lui A."/>
            <person name="MacDonald P."/>
            <person name="Magnisalis V."/>
            <person name="Maru K."/>
            <person name="Matthews C."/>
            <person name="McCusker W."/>
            <person name="McDonough S."/>
            <person name="Mehta T."/>
            <person name="Meldrim J."/>
            <person name="Meneus L."/>
            <person name="Mihai O."/>
            <person name="Mihalev A."/>
            <person name="Mihova T."/>
            <person name="Mittelman R."/>
            <person name="Mlenga V."/>
            <person name="Montmayeur A."/>
            <person name="Mulrain L."/>
            <person name="Navidi A."/>
            <person name="Naylor J."/>
            <person name="Negash T."/>
            <person name="Nguyen T."/>
            <person name="Nguyen N."/>
            <person name="Nicol R."/>
            <person name="Norbu C."/>
            <person name="Norbu N."/>
            <person name="Novod N."/>
            <person name="O'Neill B."/>
            <person name="Osman S."/>
            <person name="Markiewicz E."/>
            <person name="Oyono O.L."/>
            <person name="Patti C."/>
            <person name="Phunkhang P."/>
            <person name="Pierre F."/>
            <person name="Priest M."/>
            <person name="Raghuraman S."/>
            <person name="Rege F."/>
            <person name="Reyes R."/>
            <person name="Rise C."/>
            <person name="Rogov P."/>
            <person name="Ross K."/>
            <person name="Ryan E."/>
            <person name="Settipalli S."/>
            <person name="Shea T."/>
            <person name="Sherpa N."/>
            <person name="Shi L."/>
            <person name="Shih D."/>
            <person name="Sparrow T."/>
            <person name="Spaulding J."/>
            <person name="Stalker J."/>
            <person name="Stange-Thomann N."/>
            <person name="Stavropoulos S."/>
            <person name="Stone C."/>
            <person name="Strader C."/>
            <person name="Tesfaye S."/>
            <person name="Thomson T."/>
            <person name="Thoulutsang Y."/>
            <person name="Thoulutsang D."/>
            <person name="Topham K."/>
            <person name="Topping I."/>
            <person name="Tsamla T."/>
            <person name="Vassiliev H."/>
            <person name="Vo A."/>
            <person name="Wangchuk T."/>
            <person name="Wangdi T."/>
            <person name="Weiand M."/>
            <person name="Wilkinson J."/>
            <person name="Wilson A."/>
            <person name="Yadav S."/>
            <person name="Young G."/>
            <person name="Yu Q."/>
            <person name="Zembek L."/>
            <person name="Zhong D."/>
            <person name="Zimmer A."/>
            <person name="Zwirko Z."/>
            <person name="Jaffe D.B."/>
            <person name="Alvarez P."/>
            <person name="Brockman W."/>
            <person name="Butler J."/>
            <person name="Chin C."/>
            <person name="Gnerre S."/>
            <person name="Grabherr M."/>
            <person name="Kleber M."/>
            <person name="Mauceli E."/>
            <person name="MacCallum I."/>
        </authorList>
    </citation>
    <scope>NUCLEOTIDE SEQUENCE [LARGE SCALE GENOMIC DNA]</scope>
    <source>
        <strain evidence="13">Tucson 15287-2541.00</strain>
    </source>
</reference>
<evidence type="ECO:0000259" key="11">
    <source>
        <dbReference type="PROSITE" id="PS50262"/>
    </source>
</evidence>
<feature type="transmembrane region" description="Helical" evidence="10">
    <location>
        <begin position="147"/>
        <end position="167"/>
    </location>
</feature>
<evidence type="ECO:0000256" key="5">
    <source>
        <dbReference type="ARBA" id="ARBA00023040"/>
    </source>
</evidence>
<proteinExistence type="inferred from homology"/>
<evidence type="ECO:0000256" key="3">
    <source>
        <dbReference type="ARBA" id="ARBA00022692"/>
    </source>
</evidence>
<dbReference type="PRINTS" id="PR01012">
    <property type="entry name" value="NRPEPTIDEYR"/>
</dbReference>
<dbReference type="PRINTS" id="PR00237">
    <property type="entry name" value="GPCRRHODOPSN"/>
</dbReference>
<keyword evidence="4 10" id="KW-1133">Transmembrane helix</keyword>
<feature type="transmembrane region" description="Helical" evidence="10">
    <location>
        <begin position="108"/>
        <end position="135"/>
    </location>
</feature>
<dbReference type="SMART" id="SM01381">
    <property type="entry name" value="7TM_GPCR_Srsx"/>
    <property type="match status" value="1"/>
</dbReference>
<dbReference type="SMR" id="B4JYG2"/>
<comment type="subcellular location">
    <subcellularLocation>
        <location evidence="1">Membrane</location>
        <topology evidence="1">Multi-pass membrane protein</topology>
    </subcellularLocation>
</comment>
<dbReference type="STRING" id="7222.B4JYG2"/>
<dbReference type="CDD" id="cd15203">
    <property type="entry name" value="7tmA_NPYR-like"/>
    <property type="match status" value="1"/>
</dbReference>
<comment type="similarity">
    <text evidence="2 9">Belongs to the G-protein coupled receptor 1 family.</text>
</comment>
<dbReference type="GO" id="GO:0004983">
    <property type="term" value="F:neuropeptide Y receptor activity"/>
    <property type="evidence" value="ECO:0007669"/>
    <property type="project" value="InterPro"/>
</dbReference>
<dbReference type="KEGG" id="dgr:6569837"/>
<feature type="transmembrane region" description="Helical" evidence="10">
    <location>
        <begin position="282"/>
        <end position="305"/>
    </location>
</feature>
<evidence type="ECO:0000313" key="12">
    <source>
        <dbReference type="EMBL" id="EDV90724.1"/>
    </source>
</evidence>
<evidence type="ECO:0000256" key="8">
    <source>
        <dbReference type="ARBA" id="ARBA00023224"/>
    </source>
</evidence>
<dbReference type="AlphaFoldDB" id="B4JYG2"/>
<dbReference type="PhylomeDB" id="B4JYG2"/>
<evidence type="ECO:0000256" key="9">
    <source>
        <dbReference type="RuleBase" id="RU000688"/>
    </source>
</evidence>
<protein>
    <submittedName>
        <fullName evidence="12">GH14016</fullName>
    </submittedName>
</protein>
<keyword evidence="8 9" id="KW-0807">Transducer</keyword>
<gene>
    <name evidence="12" type="primary">Dgri\GH14016</name>
    <name evidence="12" type="ORF">Dgri_GH14016</name>
</gene>
<evidence type="ECO:0000256" key="7">
    <source>
        <dbReference type="ARBA" id="ARBA00023170"/>
    </source>
</evidence>
<feature type="transmembrane region" description="Helical" evidence="10">
    <location>
        <begin position="340"/>
        <end position="362"/>
    </location>
</feature>
<evidence type="ECO:0000313" key="13">
    <source>
        <dbReference type="Proteomes" id="UP000001070"/>
    </source>
</evidence>
<sequence length="511" mass="57246">MNRTEFGSQLPNFDSSVEIFKAIARNSNFDLIGERRHLVNYSQLNALSDVNANNTNKSNYNISHSSNNMTIQLLNSTHINVSNIIVSSDLDPVLMDQYQHNRAIESPWYHLLIAMYSILIVFGAMGNIMVVIAVLRKPLMRTARNLFILNLAISDLLLCLVTMPLTLMEILSKFWPYGSCASLCKMIATLQALSIFVSTISITAIAFDRYQVIVYPTRDSLQFVGAVTILAFIWILALILASPLFIYKQLINMDMPAVLQDIGVPNRISYCIEDWPLSDGRFYYSIFSLCVQYLVPILIVSVAYFGIYNKLKSRITVVTGQSSSQRKVERGRRMKRTNRLLISIAIIFGVSWLPLNFFNLYADLQHPSAVTQRMLVAYAICHMIGMSSACSNPLLYGWLNDNFRKEFQELLCRCTDSTNVALHGHTTGSNVQAAASRHRQRKHDAHLSKGELQLLGNPSCATDGDCIGGVSIAATEFNTRHTVNGTRSCITESVALTENPMPTEMTTLVPR</sequence>
<dbReference type="Pfam" id="PF00001">
    <property type="entry name" value="7tm_1"/>
    <property type="match status" value="1"/>
</dbReference>
<organism evidence="13">
    <name type="scientific">Drosophila grimshawi</name>
    <name type="common">Hawaiian fruit fly</name>
    <name type="synonym">Idiomyia grimshawi</name>
    <dbReference type="NCBI Taxonomy" id="7222"/>
    <lineage>
        <taxon>Eukaryota</taxon>
        <taxon>Metazoa</taxon>
        <taxon>Ecdysozoa</taxon>
        <taxon>Arthropoda</taxon>
        <taxon>Hexapoda</taxon>
        <taxon>Insecta</taxon>
        <taxon>Pterygota</taxon>
        <taxon>Neoptera</taxon>
        <taxon>Endopterygota</taxon>
        <taxon>Diptera</taxon>
        <taxon>Brachycera</taxon>
        <taxon>Muscomorpha</taxon>
        <taxon>Ephydroidea</taxon>
        <taxon>Drosophilidae</taxon>
        <taxon>Drosophila</taxon>
        <taxon>Hawaiian Drosophila</taxon>
    </lineage>
</organism>
<dbReference type="HOGENOM" id="CLU_009579_6_1_1"/>
<feature type="transmembrane region" description="Helical" evidence="10">
    <location>
        <begin position="220"/>
        <end position="246"/>
    </location>
</feature>
<evidence type="ECO:0000256" key="6">
    <source>
        <dbReference type="ARBA" id="ARBA00023136"/>
    </source>
</evidence>
<feature type="transmembrane region" description="Helical" evidence="10">
    <location>
        <begin position="374"/>
        <end position="399"/>
    </location>
</feature>
<evidence type="ECO:0000256" key="1">
    <source>
        <dbReference type="ARBA" id="ARBA00004141"/>
    </source>
</evidence>
<feature type="domain" description="G-protein coupled receptors family 1 profile" evidence="11">
    <location>
        <begin position="126"/>
        <end position="396"/>
    </location>
</feature>
<evidence type="ECO:0000256" key="10">
    <source>
        <dbReference type="SAM" id="Phobius"/>
    </source>
</evidence>